<organism evidence="7 8">
    <name type="scientific">Luteimonas aestuarii</name>
    <dbReference type="NCBI Taxonomy" id="453837"/>
    <lineage>
        <taxon>Bacteria</taxon>
        <taxon>Pseudomonadati</taxon>
        <taxon>Pseudomonadota</taxon>
        <taxon>Gammaproteobacteria</taxon>
        <taxon>Lysobacterales</taxon>
        <taxon>Lysobacteraceae</taxon>
        <taxon>Luteimonas</taxon>
    </lineage>
</organism>
<dbReference type="GO" id="GO:0030288">
    <property type="term" value="C:outer membrane-bounded periplasmic space"/>
    <property type="evidence" value="ECO:0007669"/>
    <property type="project" value="TreeGrafter"/>
</dbReference>
<comment type="subcellular location">
    <subcellularLocation>
        <location evidence="6">Cell inner membrane</location>
        <topology evidence="6">Single-pass membrane protein</topology>
    </subcellularLocation>
</comment>
<dbReference type="InterPro" id="IPR010664">
    <property type="entry name" value="LipoPS_assembly_LptC-rel"/>
</dbReference>
<evidence type="ECO:0000313" key="7">
    <source>
        <dbReference type="EMBL" id="TDK27416.1"/>
    </source>
</evidence>
<gene>
    <name evidence="6 7" type="primary">lptC</name>
    <name evidence="7" type="ORF">E2F46_04295</name>
</gene>
<proteinExistence type="inferred from homology"/>
<evidence type="ECO:0000256" key="2">
    <source>
        <dbReference type="ARBA" id="ARBA00022519"/>
    </source>
</evidence>
<dbReference type="GO" id="GO:0043165">
    <property type="term" value="P:Gram-negative-bacterium-type cell outer membrane assembly"/>
    <property type="evidence" value="ECO:0007669"/>
    <property type="project" value="UniProtKB-UniRule"/>
</dbReference>
<dbReference type="OrthoDB" id="5973594at2"/>
<evidence type="ECO:0000313" key="8">
    <source>
        <dbReference type="Proteomes" id="UP000294796"/>
    </source>
</evidence>
<evidence type="ECO:0000256" key="4">
    <source>
        <dbReference type="ARBA" id="ARBA00022989"/>
    </source>
</evidence>
<keyword evidence="3 6" id="KW-0812">Transmembrane</keyword>
<dbReference type="InterPro" id="IPR052363">
    <property type="entry name" value="LPS_export_LptC"/>
</dbReference>
<dbReference type="Pfam" id="PF06835">
    <property type="entry name" value="LptC"/>
    <property type="match status" value="1"/>
</dbReference>
<dbReference type="EMBL" id="SMTF01000002">
    <property type="protein sequence ID" value="TDK27416.1"/>
    <property type="molecule type" value="Genomic_DNA"/>
</dbReference>
<comment type="similarity">
    <text evidence="6">Belongs to the LptC family.</text>
</comment>
<evidence type="ECO:0000256" key="3">
    <source>
        <dbReference type="ARBA" id="ARBA00022692"/>
    </source>
</evidence>
<dbReference type="GO" id="GO:0017089">
    <property type="term" value="F:glycolipid transfer activity"/>
    <property type="evidence" value="ECO:0007669"/>
    <property type="project" value="TreeGrafter"/>
</dbReference>
<dbReference type="HAMAP" id="MF_01915">
    <property type="entry name" value="LPS_assembly_LptC"/>
    <property type="match status" value="1"/>
</dbReference>
<keyword evidence="1 6" id="KW-1003">Cell membrane</keyword>
<comment type="subunit">
    <text evidence="6">Component of the lipopolysaccharide transport and assembly complex. Interacts with LptA and the LptBFG transporter complex.</text>
</comment>
<keyword evidence="8" id="KW-1185">Reference proteome</keyword>
<sequence length="186" mass="20710">MSWRSALLLLLLVGALVSAWSAWVQRDEVVEVEAGPVRSGYVLHDFELVTLDAEGKESFSLKAPELRQTPGARTMELTTPLFLMPDHHGSHWEVRSKSGWVNEDSDEIRLRGDVVAISPMGASRPTTMNTEELDVFPNHNLATSSVVVTTTSPGTTMRGTGMRAHLADKRIELLSEVRLRHEPNRR</sequence>
<reference evidence="7 8" key="1">
    <citation type="submission" date="2019-03" db="EMBL/GenBank/DDBJ databases">
        <title>Luteimonas zhaokaii sp.nov., isolated from the rectal contents of Plateau pika in Yushu, Qinghai Province, China.</title>
        <authorList>
            <person name="Zhang G."/>
        </authorList>
    </citation>
    <scope>NUCLEOTIDE SEQUENCE [LARGE SCALE GENOMIC DNA]</scope>
    <source>
        <strain evidence="7 8">B9</strain>
    </source>
</reference>
<evidence type="ECO:0000256" key="5">
    <source>
        <dbReference type="ARBA" id="ARBA00023136"/>
    </source>
</evidence>
<dbReference type="GO" id="GO:0015221">
    <property type="term" value="F:lipopolysaccharide transmembrane transporter activity"/>
    <property type="evidence" value="ECO:0007669"/>
    <property type="project" value="InterPro"/>
</dbReference>
<dbReference type="Proteomes" id="UP000294796">
    <property type="component" value="Unassembled WGS sequence"/>
</dbReference>
<dbReference type="NCBIfam" id="TIGR04409">
    <property type="entry name" value="LptC_YrbK"/>
    <property type="match status" value="1"/>
</dbReference>
<accession>A0A4R5U1E6</accession>
<name>A0A4R5U1E6_9GAMM</name>
<keyword evidence="4 6" id="KW-1133">Transmembrane helix</keyword>
<evidence type="ECO:0000256" key="1">
    <source>
        <dbReference type="ARBA" id="ARBA00022475"/>
    </source>
</evidence>
<dbReference type="PANTHER" id="PTHR37481:SF1">
    <property type="entry name" value="LIPOPOLYSACCHARIDE EXPORT SYSTEM PROTEIN LPTC"/>
    <property type="match status" value="1"/>
</dbReference>
<dbReference type="PANTHER" id="PTHR37481">
    <property type="entry name" value="LIPOPOLYSACCHARIDE EXPORT SYSTEM PROTEIN LPTC"/>
    <property type="match status" value="1"/>
</dbReference>
<keyword evidence="5 6" id="KW-0472">Membrane</keyword>
<dbReference type="InterPro" id="IPR026265">
    <property type="entry name" value="LptC"/>
</dbReference>
<dbReference type="GO" id="GO:0005886">
    <property type="term" value="C:plasma membrane"/>
    <property type="evidence" value="ECO:0007669"/>
    <property type="project" value="UniProtKB-SubCell"/>
</dbReference>
<keyword evidence="2 6" id="KW-0997">Cell inner membrane</keyword>
<comment type="caution">
    <text evidence="7">The sequence shown here is derived from an EMBL/GenBank/DDBJ whole genome shotgun (WGS) entry which is preliminary data.</text>
</comment>
<dbReference type="AlphaFoldDB" id="A0A4R5U1E6"/>
<evidence type="ECO:0000256" key="6">
    <source>
        <dbReference type="HAMAP-Rule" id="MF_01915"/>
    </source>
</evidence>
<dbReference type="RefSeq" id="WP_133320835.1">
    <property type="nucleotide sequence ID" value="NZ_SMTF01000002.1"/>
</dbReference>
<comment type="function">
    <text evidence="6">Involved in the assembly of lipopolysaccharide (LPS). Required for the translocation of LPS from the inner membrane to the outer membrane. Facilitates the transfer of LPS from the inner membrane to the periplasmic protein LptA. Could be a docking site for LptA.</text>
</comment>
<protein>
    <recommendedName>
        <fullName evidence="6">Lipopolysaccharide export system protein LptC</fullName>
    </recommendedName>
</protein>
<dbReference type="Gene3D" id="2.60.450.10">
    <property type="entry name" value="Lipopolysaccharide (LPS) transport protein A like domain"/>
    <property type="match status" value="1"/>
</dbReference>